<dbReference type="Gene3D" id="3.40.50.880">
    <property type="match status" value="1"/>
</dbReference>
<evidence type="ECO:0000313" key="21">
    <source>
        <dbReference type="Proteomes" id="UP000054988"/>
    </source>
</evidence>
<dbReference type="Gene3D" id="3.90.650.10">
    <property type="entry name" value="PurM-like C-terminal domain"/>
    <property type="match status" value="2"/>
</dbReference>
<dbReference type="SUPFAM" id="SSF52317">
    <property type="entry name" value="Class I glutamine amidotransferase-like"/>
    <property type="match status" value="1"/>
</dbReference>
<evidence type="ECO:0000256" key="10">
    <source>
        <dbReference type="ARBA" id="ARBA00022842"/>
    </source>
</evidence>
<feature type="domain" description="PurM-like C-terminal" evidence="16">
    <location>
        <begin position="878"/>
        <end position="994"/>
    </location>
</feature>
<keyword evidence="6" id="KW-0479">Metal-binding</keyword>
<comment type="caution">
    <text evidence="20">The sequence shown here is derived from an EMBL/GenBank/DDBJ whole genome shotgun (WGS) entry which is preliminary data.</text>
</comment>
<dbReference type="EC" id="6.3.5.3" evidence="3"/>
<keyword evidence="9" id="KW-0067">ATP-binding</keyword>
<dbReference type="InterPro" id="IPR010918">
    <property type="entry name" value="PurM-like_C_dom"/>
</dbReference>
<dbReference type="PANTHER" id="PTHR10099:SF1">
    <property type="entry name" value="PHOSPHORIBOSYLFORMYLGLYCINAMIDINE SYNTHASE"/>
    <property type="match status" value="1"/>
</dbReference>
<accession>A0A0W0FF84</accession>
<dbReference type="SUPFAM" id="SSF55326">
    <property type="entry name" value="PurM N-terminal domain-like"/>
    <property type="match status" value="2"/>
</dbReference>
<dbReference type="Gene3D" id="1.10.8.750">
    <property type="entry name" value="Phosphoribosylformylglycinamidine synthase, linker domain"/>
    <property type="match status" value="1"/>
</dbReference>
<proteinExistence type="inferred from homology"/>
<sequence length="1352" mass="145963">MLILPGTSTLSGTKRTSLLREIQKTLPGVESIDSVWIHLVKCVSKDAEADLSRDDTEKRKSLDALLDYGDDISLGGTLKALKNGAEQVVWVVPRLGSISPWSSKATDIAGICNLSSHIERIERGVAFIFTSSISLSLNDVKLFSHLLHDRMTQSLHIRDLPPENALFKHAQPKPLLTIDFSSSVGKTAEEILKDANTTLGLALSSDEITYLISTYTKNPTDAELFMFAQVNSEHCRHKIFNAKWTIDSVDRDLSLFQMIRNTEKATTGKNTISAYSDNAAVFQGPAVSRFSASPEWTFSSDPEAHHTLIKVETHNHPTAVSPYPGAATGTGGEIRDEAAVGRGSRTKAGLAGYTTSNLCIPGFRQPWEEDPGRPGHIASSLDVMIEAPLGASAFGNEFGRPGLGGYWRTFCQRVPGSIAPQREEYRGYHKPIMIAGGLGTVRPQFTHKTKISPGAKLVVLGGPGMLIGLGGGAASSSAGGGEKGKEELDFASVQRGNAEMERRCQGVIDSCISSTEDGNPIESIHDVGAGGLSNALPELVHDSDLGARISLRDIPTADSGLSPMEIWCNESQERYVLAVSSDPEKLRKFEAICQRERCPYAVVGEATAEQRLIVTDSLLGGDVIRLDMGMLFGKPPKMHRVDTSVTVDPVSLPMPLISGLGSPTSQTFQDVIEKLLRLPSIASKSFLITIGDRTITGLVARDQMVGPWQVPVADVSVTRTTYPALTNPSYTGEAMTMGERPILALIHPAASARIAVAESLTNLAASYLGVESLDKVKLSANWMASPAKPSEGAALYTAVQAVGMDLCPKLGVGIPVGKDSMSMSMKWKDGEKDKEVTSPVSLIVTAFAGVEDVRETWTPQLHRGGGEIIFVDLASGKHRMGGSSLAQVYGGLTVLGSGEAPDLTGDDVDTFKAFFRATQEIRKQGVVLAYHDRSDGGLFTTVVEMAFAGRVGVDLTVPAENVIHWLFNEELGAVFQVREGSSEVFQKAFVGAGVPATSIHTIATLRSDEQIHLVRGGEVLYQSTRAELQKMWAETSYKIQEIRDDPEGAKEEFDLISDVDHTGLFYNSTFQPSPLSASLTSHRPKVAILREQGVNGYVEMAYAFHAAGFQPIDIHMTDLLASLTSSPRVTLQSFTGLAACGGFSYGDVLGAGKGWAHSVLLNSHARSEFQAFFARKDTFTLAVCNGCQFLSHLKEIIPGAENWPDFKENKSERFEGRVCMVEVVDSPVTRTSVFLREMVGSKLPVAVAHGEGRVSFPPNSTLDPELVGVRYVDSKGQPTERYPLNPNGSPGGITGVQTPDGRVLAMMPHPERVVMLEANSWVSDEIQSVWRGNGTGKGPWMKLFESAREWCG</sequence>
<organism evidence="20 21">
    <name type="scientific">Moniliophthora roreri</name>
    <name type="common">Frosty pod rot fungus</name>
    <name type="synonym">Monilia roreri</name>
    <dbReference type="NCBI Taxonomy" id="221103"/>
    <lineage>
        <taxon>Eukaryota</taxon>
        <taxon>Fungi</taxon>
        <taxon>Dikarya</taxon>
        <taxon>Basidiomycota</taxon>
        <taxon>Agaricomycotina</taxon>
        <taxon>Agaricomycetes</taxon>
        <taxon>Agaricomycetidae</taxon>
        <taxon>Agaricales</taxon>
        <taxon>Marasmiineae</taxon>
        <taxon>Marasmiaceae</taxon>
        <taxon>Moniliophthora</taxon>
    </lineage>
</organism>
<dbReference type="Pfam" id="PF18072">
    <property type="entry name" value="FGAR-AT_linker"/>
    <property type="match status" value="1"/>
</dbReference>
<comment type="catalytic activity">
    <reaction evidence="14">
        <text>N(2)-formyl-N(1)-(5-phospho-beta-D-ribosyl)glycinamide + L-glutamine + ATP + H2O = 2-formamido-N(1)-(5-O-phospho-beta-D-ribosyl)acetamidine + L-glutamate + ADP + phosphate + H(+)</text>
        <dbReference type="Rhea" id="RHEA:17129"/>
        <dbReference type="ChEBI" id="CHEBI:15377"/>
        <dbReference type="ChEBI" id="CHEBI:15378"/>
        <dbReference type="ChEBI" id="CHEBI:29985"/>
        <dbReference type="ChEBI" id="CHEBI:30616"/>
        <dbReference type="ChEBI" id="CHEBI:43474"/>
        <dbReference type="ChEBI" id="CHEBI:58359"/>
        <dbReference type="ChEBI" id="CHEBI:147286"/>
        <dbReference type="ChEBI" id="CHEBI:147287"/>
        <dbReference type="ChEBI" id="CHEBI:456216"/>
        <dbReference type="EC" id="6.3.5.3"/>
    </reaction>
</comment>
<dbReference type="GO" id="GO:0004642">
    <property type="term" value="F:phosphoribosylformylglycinamidine synthase activity"/>
    <property type="evidence" value="ECO:0007669"/>
    <property type="project" value="UniProtKB-EC"/>
</dbReference>
<dbReference type="InterPro" id="IPR036604">
    <property type="entry name" value="PurS-like_sf"/>
</dbReference>
<evidence type="ECO:0000256" key="15">
    <source>
        <dbReference type="ARBA" id="ARBA00071729"/>
    </source>
</evidence>
<dbReference type="CDD" id="cd01740">
    <property type="entry name" value="GATase1_FGAR_AT"/>
    <property type="match status" value="1"/>
</dbReference>
<dbReference type="GO" id="GO:0046872">
    <property type="term" value="F:metal ion binding"/>
    <property type="evidence" value="ECO:0007669"/>
    <property type="project" value="UniProtKB-KW"/>
</dbReference>
<keyword evidence="5" id="KW-0436">Ligase</keyword>
<evidence type="ECO:0000256" key="3">
    <source>
        <dbReference type="ARBA" id="ARBA00012747"/>
    </source>
</evidence>
<evidence type="ECO:0000256" key="7">
    <source>
        <dbReference type="ARBA" id="ARBA00022741"/>
    </source>
</evidence>
<keyword evidence="8" id="KW-0658">Purine biosynthesis</keyword>
<dbReference type="SUPFAM" id="SSF56042">
    <property type="entry name" value="PurM C-terminal domain-like"/>
    <property type="match status" value="2"/>
</dbReference>
<evidence type="ECO:0000256" key="13">
    <source>
        <dbReference type="ARBA" id="ARBA00032632"/>
    </source>
</evidence>
<evidence type="ECO:0000259" key="16">
    <source>
        <dbReference type="Pfam" id="PF02769"/>
    </source>
</evidence>
<keyword evidence="11" id="KW-0315">Glutamine amidotransferase</keyword>
<keyword evidence="10" id="KW-0460">Magnesium</keyword>
<evidence type="ECO:0000256" key="9">
    <source>
        <dbReference type="ARBA" id="ARBA00022840"/>
    </source>
</evidence>
<feature type="domain" description="Phosphoribosylformylglycinamidine synthase linker" evidence="17">
    <location>
        <begin position="192"/>
        <end position="238"/>
    </location>
</feature>
<dbReference type="FunFam" id="3.90.650.10:FF:000024">
    <property type="entry name" value="Phosphoribosylformylglycinamidine synthase"/>
    <property type="match status" value="1"/>
</dbReference>
<dbReference type="NCBIfam" id="NF003672">
    <property type="entry name" value="PRK05297.1"/>
    <property type="match status" value="1"/>
</dbReference>
<dbReference type="Proteomes" id="UP000054988">
    <property type="component" value="Unassembled WGS sequence"/>
</dbReference>
<evidence type="ECO:0000259" key="19">
    <source>
        <dbReference type="Pfam" id="PF22689"/>
    </source>
</evidence>
<evidence type="ECO:0000313" key="20">
    <source>
        <dbReference type="EMBL" id="KTB34988.1"/>
    </source>
</evidence>
<dbReference type="Pfam" id="PF18076">
    <property type="entry name" value="FGAR-AT_N"/>
    <property type="match status" value="1"/>
</dbReference>
<dbReference type="SMART" id="SM01211">
    <property type="entry name" value="GATase_5"/>
    <property type="match status" value="1"/>
</dbReference>
<evidence type="ECO:0000259" key="18">
    <source>
        <dbReference type="Pfam" id="PF18076"/>
    </source>
</evidence>
<gene>
    <name evidence="20" type="ORF">WG66_12428</name>
</gene>
<dbReference type="GO" id="GO:0005524">
    <property type="term" value="F:ATP binding"/>
    <property type="evidence" value="ECO:0007669"/>
    <property type="project" value="UniProtKB-KW"/>
</dbReference>
<dbReference type="InterPro" id="IPR040707">
    <property type="entry name" value="FGAR-AT_N"/>
</dbReference>
<evidence type="ECO:0000256" key="11">
    <source>
        <dbReference type="ARBA" id="ARBA00022962"/>
    </source>
</evidence>
<dbReference type="GO" id="GO:0006189">
    <property type="term" value="P:'de novo' IMP biosynthetic process"/>
    <property type="evidence" value="ECO:0007669"/>
    <property type="project" value="UniProtKB-UniPathway"/>
</dbReference>
<evidence type="ECO:0000256" key="1">
    <source>
        <dbReference type="ARBA" id="ARBA00004920"/>
    </source>
</evidence>
<comment type="similarity">
    <text evidence="2">In the N-terminal section; belongs to the FGAMS family.</text>
</comment>
<dbReference type="Pfam" id="PF02769">
    <property type="entry name" value="AIRS_C"/>
    <property type="match status" value="2"/>
</dbReference>
<feature type="domain" description="Phosphoribosylformylglycinamidine synthase N-terminal" evidence="18">
    <location>
        <begin position="48"/>
        <end position="166"/>
    </location>
</feature>
<keyword evidence="4" id="KW-0963">Cytoplasm</keyword>
<feature type="domain" description="FGAR-AT PurM N-terminal-like" evidence="19">
    <location>
        <begin position="683"/>
        <end position="848"/>
    </location>
</feature>
<dbReference type="CDD" id="cd02204">
    <property type="entry name" value="PurL_repeat2"/>
    <property type="match status" value="1"/>
</dbReference>
<dbReference type="FunFam" id="3.30.1330.10:FF:000005">
    <property type="entry name" value="Phosphoribosylformylglycinamidine synthase"/>
    <property type="match status" value="1"/>
</dbReference>
<dbReference type="Pfam" id="PF13507">
    <property type="entry name" value="GATase_5"/>
    <property type="match status" value="1"/>
</dbReference>
<dbReference type="SUPFAM" id="SSF109736">
    <property type="entry name" value="FGAM synthase PurL, linker domain"/>
    <property type="match status" value="1"/>
</dbReference>
<dbReference type="GO" id="GO:0005737">
    <property type="term" value="C:cytoplasm"/>
    <property type="evidence" value="ECO:0007669"/>
    <property type="project" value="TreeGrafter"/>
</dbReference>
<evidence type="ECO:0000256" key="8">
    <source>
        <dbReference type="ARBA" id="ARBA00022755"/>
    </source>
</evidence>
<dbReference type="eggNOG" id="KOG1907">
    <property type="taxonomic scope" value="Eukaryota"/>
</dbReference>
<dbReference type="FunFam" id="3.40.50.880:FF:000008">
    <property type="entry name" value="Phosphoribosylformylglycinamidine synthase"/>
    <property type="match status" value="1"/>
</dbReference>
<dbReference type="NCBIfam" id="TIGR01735">
    <property type="entry name" value="FGAM_synt"/>
    <property type="match status" value="1"/>
</dbReference>
<dbReference type="SUPFAM" id="SSF82697">
    <property type="entry name" value="PurS-like"/>
    <property type="match status" value="1"/>
</dbReference>
<dbReference type="InterPro" id="IPR036921">
    <property type="entry name" value="PurM-like_N_sf"/>
</dbReference>
<dbReference type="InterPro" id="IPR036676">
    <property type="entry name" value="PurM-like_C_sf"/>
</dbReference>
<dbReference type="InterPro" id="IPR041609">
    <property type="entry name" value="PurL_linker"/>
</dbReference>
<evidence type="ECO:0000256" key="12">
    <source>
        <dbReference type="ARBA" id="ARBA00029823"/>
    </source>
</evidence>
<dbReference type="PANTHER" id="PTHR10099">
    <property type="entry name" value="PHOSPHORIBOSYLFORMYLGLYCINAMIDINE SYNTHASE"/>
    <property type="match status" value="1"/>
</dbReference>
<protein>
    <recommendedName>
        <fullName evidence="15">Phosphoribosylformylglycinamidine synthase</fullName>
        <ecNumber evidence="3">6.3.5.3</ecNumber>
    </recommendedName>
    <alternativeName>
        <fullName evidence="13">Formylglycinamide ribonucleotide amidotransferase</fullName>
    </alternativeName>
    <alternativeName>
        <fullName evidence="12">Formylglycinamide ribotide amidotransferase</fullName>
    </alternativeName>
</protein>
<evidence type="ECO:0000256" key="2">
    <source>
        <dbReference type="ARBA" id="ARBA00008608"/>
    </source>
</evidence>
<keyword evidence="7" id="KW-0547">Nucleotide-binding</keyword>
<evidence type="ECO:0000256" key="4">
    <source>
        <dbReference type="ARBA" id="ARBA00022490"/>
    </source>
</evidence>
<dbReference type="InterPro" id="IPR055181">
    <property type="entry name" value="FGAR-AT_PurM_N-like"/>
</dbReference>
<dbReference type="Pfam" id="PF22689">
    <property type="entry name" value="FGAR-AT_PurM_N-like"/>
    <property type="match status" value="1"/>
</dbReference>
<evidence type="ECO:0000256" key="14">
    <source>
        <dbReference type="ARBA" id="ARBA00052585"/>
    </source>
</evidence>
<dbReference type="InterPro" id="IPR010073">
    <property type="entry name" value="PurL_large"/>
</dbReference>
<evidence type="ECO:0000256" key="5">
    <source>
        <dbReference type="ARBA" id="ARBA00022598"/>
    </source>
</evidence>
<dbReference type="EMBL" id="LATX01002020">
    <property type="protein sequence ID" value="KTB34988.1"/>
    <property type="molecule type" value="Genomic_DNA"/>
</dbReference>
<dbReference type="UniPathway" id="UPA00074">
    <property type="reaction ID" value="UER00128"/>
</dbReference>
<evidence type="ECO:0000259" key="17">
    <source>
        <dbReference type="Pfam" id="PF18072"/>
    </source>
</evidence>
<evidence type="ECO:0000256" key="6">
    <source>
        <dbReference type="ARBA" id="ARBA00022723"/>
    </source>
</evidence>
<feature type="domain" description="PurM-like C-terminal" evidence="16">
    <location>
        <begin position="453"/>
        <end position="615"/>
    </location>
</feature>
<dbReference type="Gene3D" id="3.30.1330.10">
    <property type="entry name" value="PurM-like, N-terminal domain"/>
    <property type="match status" value="2"/>
</dbReference>
<dbReference type="CDD" id="cd02203">
    <property type="entry name" value="PurL_repeat1"/>
    <property type="match status" value="1"/>
</dbReference>
<comment type="pathway">
    <text evidence="1">Purine metabolism; IMP biosynthesis via de novo pathway; 5-amino-1-(5-phospho-D-ribosyl)imidazole from N(2)-formyl-N(1)-(5-phospho-D-ribosyl)glycinamide: step 1/2.</text>
</comment>
<reference evidence="20 21" key="1">
    <citation type="submission" date="2015-12" db="EMBL/GenBank/DDBJ databases">
        <title>Draft genome sequence of Moniliophthora roreri, the causal agent of frosty pod rot of cacao.</title>
        <authorList>
            <person name="Aime M.C."/>
            <person name="Diaz-Valderrama J.R."/>
            <person name="Kijpornyongpan T."/>
            <person name="Phillips-Mora W."/>
        </authorList>
    </citation>
    <scope>NUCLEOTIDE SEQUENCE [LARGE SCALE GENOMIC DNA]</scope>
    <source>
        <strain evidence="20 21">MCA 2952</strain>
    </source>
</reference>
<dbReference type="HAMAP" id="MF_00419">
    <property type="entry name" value="PurL_1"/>
    <property type="match status" value="1"/>
</dbReference>
<name>A0A0W0FF84_MONRR</name>
<dbReference type="InterPro" id="IPR029062">
    <property type="entry name" value="Class_I_gatase-like"/>
</dbReference>